<dbReference type="KEGG" id="salo:EF888_10735"/>
<feature type="domain" description="Pyrrolo-quinoline quinone repeat" evidence="1">
    <location>
        <begin position="379"/>
        <end position="442"/>
    </location>
</feature>
<comment type="caution">
    <text evidence="2">The sequence shown here is derived from an EMBL/GenBank/DDBJ whole genome shotgun (WGS) entry which is preliminary data.</text>
</comment>
<dbReference type="SMART" id="SM00564">
    <property type="entry name" value="PQQ"/>
    <property type="match status" value="6"/>
</dbReference>
<gene>
    <name evidence="2" type="ORF">C8D95_103507</name>
</gene>
<dbReference type="Gene3D" id="2.130.10.10">
    <property type="entry name" value="YVTN repeat-like/Quinoprotein amine dehydrogenase"/>
    <property type="match status" value="1"/>
</dbReference>
<accession>A0A316G8T2</accession>
<name>A0A316G8T2_9RHOB</name>
<organism evidence="2 3">
    <name type="scientific">Silicimonas algicola</name>
    <dbReference type="NCBI Taxonomy" id="1826607"/>
    <lineage>
        <taxon>Bacteria</taxon>
        <taxon>Pseudomonadati</taxon>
        <taxon>Pseudomonadota</taxon>
        <taxon>Alphaproteobacteria</taxon>
        <taxon>Rhodobacterales</taxon>
        <taxon>Paracoccaceae</taxon>
    </lineage>
</organism>
<dbReference type="Proteomes" id="UP000245390">
    <property type="component" value="Unassembled WGS sequence"/>
</dbReference>
<dbReference type="PANTHER" id="PTHR34512">
    <property type="entry name" value="CELL SURFACE PROTEIN"/>
    <property type="match status" value="1"/>
</dbReference>
<feature type="domain" description="Pyrrolo-quinoline quinone repeat" evidence="1">
    <location>
        <begin position="124"/>
        <end position="360"/>
    </location>
</feature>
<dbReference type="EMBL" id="QGGV01000003">
    <property type="protein sequence ID" value="PWK57268.1"/>
    <property type="molecule type" value="Genomic_DNA"/>
</dbReference>
<evidence type="ECO:0000313" key="2">
    <source>
        <dbReference type="EMBL" id="PWK57268.1"/>
    </source>
</evidence>
<protein>
    <submittedName>
        <fullName evidence="2">Outer membrane protein assembly factor BamB</fullName>
    </submittedName>
</protein>
<evidence type="ECO:0000313" key="3">
    <source>
        <dbReference type="Proteomes" id="UP000245390"/>
    </source>
</evidence>
<dbReference type="OrthoDB" id="5290752at2"/>
<proteinExistence type="predicted"/>
<dbReference type="PANTHER" id="PTHR34512:SF30">
    <property type="entry name" value="OUTER MEMBRANE PROTEIN ASSEMBLY FACTOR BAMB"/>
    <property type="match status" value="1"/>
</dbReference>
<dbReference type="InterPro" id="IPR018391">
    <property type="entry name" value="PQQ_b-propeller_rpt"/>
</dbReference>
<reference evidence="2 3" key="1">
    <citation type="submission" date="2018-05" db="EMBL/GenBank/DDBJ databases">
        <title>Genomic Encyclopedia of Type Strains, Phase IV (KMG-IV): sequencing the most valuable type-strain genomes for metagenomic binning, comparative biology and taxonomic classification.</title>
        <authorList>
            <person name="Goeker M."/>
        </authorList>
    </citation>
    <scope>NUCLEOTIDE SEQUENCE [LARGE SCALE GENOMIC DNA]</scope>
    <source>
        <strain evidence="2 3">DSM 103371</strain>
    </source>
</reference>
<evidence type="ECO:0000259" key="1">
    <source>
        <dbReference type="Pfam" id="PF13360"/>
    </source>
</evidence>
<dbReference type="Pfam" id="PF13360">
    <property type="entry name" value="PQQ_2"/>
    <property type="match status" value="2"/>
</dbReference>
<dbReference type="InterPro" id="IPR002372">
    <property type="entry name" value="PQQ_rpt_dom"/>
</dbReference>
<sequence>MREREGSRGRAVRNFATSVAMLALLAACGDQEVLLPGERLDIAGLPDTGEVVNRSIPVALPPATVNAEWSHVGGNARHQLSHPALGRSLTRVWSAPIGQGADRRHRITADPVVSSGRIFTMDSRATVSAHSTGGAALWSRDLTPPSENANEASGGGIAASGGRVYVTTGFGTLTALDAASGAVAWMQDLDAAATGAPTVADGVVYLVTRDDVGWAIDAASGRVLWQILGATSNSGLAGGPSPAVADAQVIFPFSSGQMLAAVRSTGSQTWAGSVAGERTGRAFSRYADLSGEPVVSGGTVYAASHAGRAAAFDVETGLPLWQANEGAMNPPVVVGGSMFMVTDENRLARLDASTGETVWIVDLPFYRRPRLSRRETAYVHFGPVLAGGRLIVASDDGLLREFDPASGALLGTRDLPGSVVRNPVVAGGTLYLVTENGELHAFR</sequence>
<dbReference type="InterPro" id="IPR011047">
    <property type="entry name" value="Quinoprotein_ADH-like_sf"/>
</dbReference>
<dbReference type="InterPro" id="IPR015943">
    <property type="entry name" value="WD40/YVTN_repeat-like_dom_sf"/>
</dbReference>
<keyword evidence="3" id="KW-1185">Reference proteome</keyword>
<dbReference type="AlphaFoldDB" id="A0A316G8T2"/>
<dbReference type="SUPFAM" id="SSF50998">
    <property type="entry name" value="Quinoprotein alcohol dehydrogenase-like"/>
    <property type="match status" value="2"/>
</dbReference>
<dbReference type="PROSITE" id="PS51257">
    <property type="entry name" value="PROKAR_LIPOPROTEIN"/>
    <property type="match status" value="1"/>
</dbReference>
<dbReference type="RefSeq" id="WP_109758998.1">
    <property type="nucleotide sequence ID" value="NZ_QGGV01000003.1"/>
</dbReference>